<dbReference type="GO" id="GO:0000964">
    <property type="term" value="P:mitochondrial RNA 5'-end processing"/>
    <property type="evidence" value="ECO:0007669"/>
    <property type="project" value="EnsemblFungi"/>
</dbReference>
<dbReference type="HOGENOM" id="CLU_003477_3_0_1"/>
<dbReference type="Proteomes" id="UP000006310">
    <property type="component" value="Chromosome 12"/>
</dbReference>
<dbReference type="AlphaFoldDB" id="J7SAE7"/>
<dbReference type="InterPro" id="IPR013943">
    <property type="entry name" value="Pet127"/>
</dbReference>
<proteinExistence type="predicted"/>
<name>J7SAE7_HUIN7</name>
<dbReference type="EMBL" id="HE978325">
    <property type="protein sequence ID" value="CCK72689.1"/>
    <property type="molecule type" value="Genomic_DNA"/>
</dbReference>
<organism evidence="1 2">
    <name type="scientific">Huiozyma naganishii (strain ATCC MYA-139 / BCRC 22969 / CBS 8797 / KCTC 17520 / NBRC 10181 / NCYC 3082 / Yp74L-3)</name>
    <name type="common">Yeast</name>
    <name type="synonym">Kazachstania naganishii</name>
    <dbReference type="NCBI Taxonomy" id="1071383"/>
    <lineage>
        <taxon>Eukaryota</taxon>
        <taxon>Fungi</taxon>
        <taxon>Dikarya</taxon>
        <taxon>Ascomycota</taxon>
        <taxon>Saccharomycotina</taxon>
        <taxon>Saccharomycetes</taxon>
        <taxon>Saccharomycetales</taxon>
        <taxon>Saccharomycetaceae</taxon>
        <taxon>Huiozyma</taxon>
    </lineage>
</organism>
<evidence type="ECO:0000313" key="2">
    <source>
        <dbReference type="Proteomes" id="UP000006310"/>
    </source>
</evidence>
<dbReference type="KEGG" id="kng:KNAG_0L00660"/>
<dbReference type="OrthoDB" id="10249045at2759"/>
<dbReference type="PANTHER" id="PTHR31014">
    <property type="entry name" value="MITOCHONDRIAL TRANSLATION SYSTEM COMPONENT PET127-RELATED"/>
    <property type="match status" value="1"/>
</dbReference>
<sequence length="679" mass="77843">MNTGSSLCAGKIRCCSVRYTGRRFGSAPLRSQRAERWPLTFTATAKGVSYELVDPSRFGVEHAAGNPPPLSFGLQRTLYEPVVLHPLRDTRSGVYNYDSALEVIPGEFLQHCRSPQKRPLFVTPHKDESLWRVARGLNKKYVSSTSSMTAVLSHLHYLVSNFRQLNVENSSISKNFPQKHCQFTRGAQFPASIILRRKKQGVVSIDSDKSLDREMILSVLGHSLEEFLTERPPRDTQQQPAEHYHYSQLDDFIIRSQLDAYDPQLPGSGIFDLKTRAAVSIRHDLPYVERNNNFTGYEMDSVYGEFESLEREFFEVIRSTLLKYSLQARMGCMDGIFLAYHNIKKMFGFQYLPLDEIDYIIHSTYDRSFARSLETRDAIFRQIYGQGEFIARHQRNSRQIASTLADAEFKISVQLLRQLLGNIENKLSQKSGDWRLAKVLVKTEKKKIPVSRGKSIEVPVLNVLAYPLPDDYEDTPLVPIAKTDTLEDLEQKLDDIVLSNKRLLQDKADRNEVIGFQLEVAHLQRHHRDSVAIPAYLSGKNSPLDRKQKGYVFNQLKKNYYPEGAHRDTPNFYHELDVGEWVTRGTLTPIRDKKLIVSLCQEYLNVKIDALKFQSIVRDEAEEDNSSITNRITDLLNGKFKRANEEVEGGPSQFQLLLRALSLRGELRSKRRTSMKESL</sequence>
<protein>
    <recommendedName>
        <fullName evidence="3">Pet127-domain-containing protein</fullName>
    </recommendedName>
</protein>
<dbReference type="GO" id="GO:0005740">
    <property type="term" value="C:mitochondrial envelope"/>
    <property type="evidence" value="ECO:0007669"/>
    <property type="project" value="EnsemblFungi"/>
</dbReference>
<dbReference type="RefSeq" id="XP_022466934.1">
    <property type="nucleotide sequence ID" value="XM_022610659.1"/>
</dbReference>
<dbReference type="eggNOG" id="ENOG502QPU6">
    <property type="taxonomic scope" value="Eukaryota"/>
</dbReference>
<accession>J7SAE7</accession>
<dbReference type="PANTHER" id="PTHR31014:SF0">
    <property type="entry name" value="MITOCHONDRIAL TRANSLATION SYSTEM COMPONENT PET127-RELATED"/>
    <property type="match status" value="1"/>
</dbReference>
<evidence type="ECO:0000313" key="1">
    <source>
        <dbReference type="EMBL" id="CCK72689.1"/>
    </source>
</evidence>
<reference evidence="1 2" key="1">
    <citation type="journal article" date="2011" name="Proc. Natl. Acad. Sci. U.S.A.">
        <title>Evolutionary erosion of yeast sex chromosomes by mating-type switching accidents.</title>
        <authorList>
            <person name="Gordon J.L."/>
            <person name="Armisen D."/>
            <person name="Proux-Wera E."/>
            <person name="Oheigeartaigh S.S."/>
            <person name="Byrne K.P."/>
            <person name="Wolfe K.H."/>
        </authorList>
    </citation>
    <scope>NUCLEOTIDE SEQUENCE [LARGE SCALE GENOMIC DNA]</scope>
    <source>
        <strain evidence="2">ATCC MYA-139 / BCRC 22969 / CBS 8797 / CCRC 22969 / KCTC 17520 / NBRC 10181 / NCYC 3082</strain>
    </source>
</reference>
<reference evidence="2" key="2">
    <citation type="submission" date="2012-08" db="EMBL/GenBank/DDBJ databases">
        <title>Genome sequence of Kazachstania naganishii.</title>
        <authorList>
            <person name="Gordon J.L."/>
            <person name="Armisen D."/>
            <person name="Proux-Wera E."/>
            <person name="OhEigeartaigh S.S."/>
            <person name="Byrne K.P."/>
            <person name="Wolfe K.H."/>
        </authorList>
    </citation>
    <scope>NUCLEOTIDE SEQUENCE [LARGE SCALE GENOMIC DNA]</scope>
    <source>
        <strain evidence="2">ATCC MYA-139 / BCRC 22969 / CBS 8797 / CCRC 22969 / KCTC 17520 / NBRC 10181 / NCYC 3082</strain>
    </source>
</reference>
<dbReference type="OMA" id="WEKCKIM"/>
<dbReference type="STRING" id="1071383.J7SAE7"/>
<evidence type="ECO:0008006" key="3">
    <source>
        <dbReference type="Google" id="ProtNLM"/>
    </source>
</evidence>
<keyword evidence="2" id="KW-1185">Reference proteome</keyword>
<dbReference type="Pfam" id="PF08634">
    <property type="entry name" value="Pet127"/>
    <property type="match status" value="1"/>
</dbReference>
<dbReference type="GeneID" id="34528463"/>
<gene>
    <name evidence="1" type="primary">KNAG0L00660</name>
    <name evidence="1" type="ordered locus">KNAG_0L00660</name>
</gene>